<reference evidence="1 2" key="1">
    <citation type="submission" date="2020-06" db="EMBL/GenBank/DDBJ databases">
        <title>Transcriptomic and genomic resources for Thalictrum thalictroides and T. hernandezii: Facilitating candidate gene discovery in an emerging model plant lineage.</title>
        <authorList>
            <person name="Arias T."/>
            <person name="Riano-Pachon D.M."/>
            <person name="Di Stilio V.S."/>
        </authorList>
    </citation>
    <scope>NUCLEOTIDE SEQUENCE [LARGE SCALE GENOMIC DNA]</scope>
    <source>
        <strain evidence="2">cv. WT478/WT964</strain>
        <tissue evidence="1">Leaves</tissue>
    </source>
</reference>
<dbReference type="AlphaFoldDB" id="A0A7J6V4A9"/>
<sequence length="60" mass="6551">MDGSELEASKLARGSLLNLEDLEDSCLSELFIFTDGEVEIPFSGLLLMQKSTFPASSRVL</sequence>
<name>A0A7J6V4A9_THATH</name>
<dbReference type="EMBL" id="JABWDY010038385">
    <property type="protein sequence ID" value="KAF5179753.1"/>
    <property type="molecule type" value="Genomic_DNA"/>
</dbReference>
<evidence type="ECO:0000313" key="1">
    <source>
        <dbReference type="EMBL" id="KAF5179753.1"/>
    </source>
</evidence>
<accession>A0A7J6V4A9</accession>
<dbReference type="Proteomes" id="UP000554482">
    <property type="component" value="Unassembled WGS sequence"/>
</dbReference>
<protein>
    <submittedName>
        <fullName evidence="1">Uncharacterized protein</fullName>
    </submittedName>
</protein>
<organism evidence="1 2">
    <name type="scientific">Thalictrum thalictroides</name>
    <name type="common">Rue-anemone</name>
    <name type="synonym">Anemone thalictroides</name>
    <dbReference type="NCBI Taxonomy" id="46969"/>
    <lineage>
        <taxon>Eukaryota</taxon>
        <taxon>Viridiplantae</taxon>
        <taxon>Streptophyta</taxon>
        <taxon>Embryophyta</taxon>
        <taxon>Tracheophyta</taxon>
        <taxon>Spermatophyta</taxon>
        <taxon>Magnoliopsida</taxon>
        <taxon>Ranunculales</taxon>
        <taxon>Ranunculaceae</taxon>
        <taxon>Thalictroideae</taxon>
        <taxon>Thalictrum</taxon>
    </lineage>
</organism>
<evidence type="ECO:0000313" key="2">
    <source>
        <dbReference type="Proteomes" id="UP000554482"/>
    </source>
</evidence>
<comment type="caution">
    <text evidence="1">The sequence shown here is derived from an EMBL/GenBank/DDBJ whole genome shotgun (WGS) entry which is preliminary data.</text>
</comment>
<keyword evidence="2" id="KW-1185">Reference proteome</keyword>
<gene>
    <name evidence="1" type="ORF">FRX31_030659</name>
</gene>
<proteinExistence type="predicted"/>